<dbReference type="CDD" id="cd02440">
    <property type="entry name" value="AdoMet_MTases"/>
    <property type="match status" value="1"/>
</dbReference>
<gene>
    <name evidence="8" type="ORF">EWM59_15670</name>
</gene>
<dbReference type="EMBL" id="SEWF01000022">
    <property type="protein sequence ID" value="RYU94768.1"/>
    <property type="molecule type" value="Genomic_DNA"/>
</dbReference>
<keyword evidence="2 6" id="KW-0489">Methyltransferase</keyword>
<keyword evidence="9" id="KW-1185">Reference proteome</keyword>
<dbReference type="GO" id="GO:0003723">
    <property type="term" value="F:RNA binding"/>
    <property type="evidence" value="ECO:0007669"/>
    <property type="project" value="UniProtKB-UniRule"/>
</dbReference>
<dbReference type="OrthoDB" id="9810297at2"/>
<dbReference type="InterPro" id="IPR001678">
    <property type="entry name" value="MeTrfase_RsmB-F_NOP2_dom"/>
</dbReference>
<evidence type="ECO:0000256" key="6">
    <source>
        <dbReference type="PROSITE-ProRule" id="PRU01023"/>
    </source>
</evidence>
<dbReference type="PRINTS" id="PR02008">
    <property type="entry name" value="RCMTFAMILY"/>
</dbReference>
<keyword evidence="3 6" id="KW-0808">Transferase</keyword>
<dbReference type="InterPro" id="IPR029063">
    <property type="entry name" value="SAM-dependent_MTases_sf"/>
</dbReference>
<dbReference type="RefSeq" id="WP_130022178.1">
    <property type="nucleotide sequence ID" value="NZ_SEWF01000022.1"/>
</dbReference>
<dbReference type="GO" id="GO:0001510">
    <property type="term" value="P:RNA methylation"/>
    <property type="evidence" value="ECO:0007669"/>
    <property type="project" value="InterPro"/>
</dbReference>
<keyword evidence="1" id="KW-0963">Cytoplasm</keyword>
<dbReference type="InterPro" id="IPR031341">
    <property type="entry name" value="Methyltr_RsmF_N"/>
</dbReference>
<keyword evidence="5 6" id="KW-0694">RNA-binding</keyword>
<protein>
    <submittedName>
        <fullName evidence="8">RNA methyltransferase</fullName>
    </submittedName>
</protein>
<feature type="domain" description="SAM-dependent MTase RsmB/NOP-type" evidence="7">
    <location>
        <begin position="1"/>
        <end position="289"/>
    </location>
</feature>
<evidence type="ECO:0000256" key="1">
    <source>
        <dbReference type="ARBA" id="ARBA00022490"/>
    </source>
</evidence>
<dbReference type="Pfam" id="PF17125">
    <property type="entry name" value="Methyltr_RsmF_N"/>
    <property type="match status" value="1"/>
</dbReference>
<dbReference type="InterPro" id="IPR027391">
    <property type="entry name" value="Nol1_Nop2_Fmu_2"/>
</dbReference>
<dbReference type="InterPro" id="IPR049560">
    <property type="entry name" value="MeTrfase_RsmB-F_NOP2_cat"/>
</dbReference>
<dbReference type="GO" id="GO:0008173">
    <property type="term" value="F:RNA methyltransferase activity"/>
    <property type="evidence" value="ECO:0007669"/>
    <property type="project" value="InterPro"/>
</dbReference>
<proteinExistence type="inferred from homology"/>
<accession>A0A4Q5LY93</accession>
<reference evidence="8 9" key="1">
    <citation type="submission" date="2019-02" db="EMBL/GenBank/DDBJ databases">
        <title>Bacterial novel species Emticicia sp. 17J42-9 isolated from soil.</title>
        <authorList>
            <person name="Jung H.-Y."/>
        </authorList>
    </citation>
    <scope>NUCLEOTIDE SEQUENCE [LARGE SCALE GENOMIC DNA]</scope>
    <source>
        <strain evidence="8 9">17J42-9</strain>
    </source>
</reference>
<dbReference type="Proteomes" id="UP000293162">
    <property type="component" value="Unassembled WGS sequence"/>
</dbReference>
<evidence type="ECO:0000256" key="4">
    <source>
        <dbReference type="ARBA" id="ARBA00022691"/>
    </source>
</evidence>
<comment type="caution">
    <text evidence="8">The sequence shown here is derived from an EMBL/GenBank/DDBJ whole genome shotgun (WGS) entry which is preliminary data.</text>
</comment>
<dbReference type="SUPFAM" id="SSF53335">
    <property type="entry name" value="S-adenosyl-L-methionine-dependent methyltransferases"/>
    <property type="match status" value="1"/>
</dbReference>
<dbReference type="Pfam" id="PF01189">
    <property type="entry name" value="Methyltr_RsmB-F"/>
    <property type="match status" value="1"/>
</dbReference>
<evidence type="ECO:0000259" key="7">
    <source>
        <dbReference type="PROSITE" id="PS51686"/>
    </source>
</evidence>
<sequence>MKLPEAFSLQMQHILGEEYQAFVESLSAPTPVTVRLNQRKKTTDPVITQGNVAWHADAHYLAERPVFTLDPAFHAGAYYVQEASSMFVAEAIRQTTDLNKSLKVMDLCAAPGGKSTLLASLINDKSLLVANEVIKSRVGVLKENLEKWGFPNYIVSNHDPEEMIDLEGFFDVVLTDAPCSGEGLFRKDPNAMNEWSENNVQLCCARQKRILQAAAMLVAPGGILCYSTCTYNEKENELNAQWLTQVADFEHIKLKIPAEWGIVERKFGYQFFPHKVRGEGFYLSVFRKTRGEQQEARGKIKLNRLPQKKVEVLKEWLQTPDVFEYFEKPDGQIVAIPTHLSNEYAVLFRALHKRSSGLEIGQFKGNDFIPSHDLALSTAIAKDLPAVELSKEDALKFLKRENLGVDLSEQPKGWLLARYQGLNLGFMKVIGNRINNYLPKEWRIRMEILE</sequence>
<dbReference type="Gene3D" id="2.30.130.60">
    <property type="match status" value="1"/>
</dbReference>
<keyword evidence="4 6" id="KW-0949">S-adenosyl-L-methionine</keyword>
<dbReference type="PROSITE" id="PS51686">
    <property type="entry name" value="SAM_MT_RSMB_NOP"/>
    <property type="match status" value="1"/>
</dbReference>
<evidence type="ECO:0000256" key="2">
    <source>
        <dbReference type="ARBA" id="ARBA00022603"/>
    </source>
</evidence>
<dbReference type="InterPro" id="IPR023267">
    <property type="entry name" value="RCMT"/>
</dbReference>
<evidence type="ECO:0000313" key="8">
    <source>
        <dbReference type="EMBL" id="RYU94768.1"/>
    </source>
</evidence>
<feature type="binding site" evidence="6">
    <location>
        <position position="176"/>
    </location>
    <ligand>
        <name>S-adenosyl-L-methionine</name>
        <dbReference type="ChEBI" id="CHEBI:59789"/>
    </ligand>
</feature>
<comment type="similarity">
    <text evidence="6">Belongs to the class I-like SAM-binding methyltransferase superfamily. RsmB/NOP family.</text>
</comment>
<organism evidence="8 9">
    <name type="scientific">Emticicia agri</name>
    <dbReference type="NCBI Taxonomy" id="2492393"/>
    <lineage>
        <taxon>Bacteria</taxon>
        <taxon>Pseudomonadati</taxon>
        <taxon>Bacteroidota</taxon>
        <taxon>Cytophagia</taxon>
        <taxon>Cytophagales</taxon>
        <taxon>Leadbetterellaceae</taxon>
        <taxon>Emticicia</taxon>
    </lineage>
</organism>
<evidence type="ECO:0000256" key="3">
    <source>
        <dbReference type="ARBA" id="ARBA00022679"/>
    </source>
</evidence>
<dbReference type="Gene3D" id="3.40.50.150">
    <property type="entry name" value="Vaccinia Virus protein VP39"/>
    <property type="match status" value="1"/>
</dbReference>
<dbReference type="AlphaFoldDB" id="A0A4Q5LY93"/>
<dbReference type="Pfam" id="PF13636">
    <property type="entry name" value="Methyltranf_PUA"/>
    <property type="match status" value="1"/>
</dbReference>
<feature type="binding site" evidence="6">
    <location>
        <position position="132"/>
    </location>
    <ligand>
        <name>S-adenosyl-L-methionine</name>
        <dbReference type="ChEBI" id="CHEBI:59789"/>
    </ligand>
</feature>
<evidence type="ECO:0000313" key="9">
    <source>
        <dbReference type="Proteomes" id="UP000293162"/>
    </source>
</evidence>
<evidence type="ECO:0000256" key="5">
    <source>
        <dbReference type="ARBA" id="ARBA00022884"/>
    </source>
</evidence>
<name>A0A4Q5LY93_9BACT</name>
<feature type="binding site" evidence="6">
    <location>
        <position position="159"/>
    </location>
    <ligand>
        <name>S-adenosyl-L-methionine</name>
        <dbReference type="ChEBI" id="CHEBI:59789"/>
    </ligand>
</feature>
<dbReference type="Gene3D" id="3.30.70.1170">
    <property type="entry name" value="Sun protein, domain 3"/>
    <property type="match status" value="1"/>
</dbReference>
<feature type="binding site" evidence="6">
    <location>
        <begin position="108"/>
        <end position="114"/>
    </location>
    <ligand>
        <name>S-adenosyl-L-methionine</name>
        <dbReference type="ChEBI" id="CHEBI:59789"/>
    </ligand>
</feature>
<dbReference type="PANTHER" id="PTHR22807:SF30">
    <property type="entry name" value="28S RRNA (CYTOSINE(4447)-C(5))-METHYLTRANSFERASE-RELATED"/>
    <property type="match status" value="1"/>
</dbReference>
<dbReference type="PANTHER" id="PTHR22807">
    <property type="entry name" value="NOP2 YEAST -RELATED NOL1/NOP2/FMU SUN DOMAIN-CONTAINING"/>
    <property type="match status" value="1"/>
</dbReference>
<feature type="active site" description="Nucleophile" evidence="6">
    <location>
        <position position="229"/>
    </location>
</feature>